<evidence type="ECO:0000313" key="13">
    <source>
        <dbReference type="EMBL" id="AEG31406.1"/>
    </source>
</evidence>
<dbReference type="FunFam" id="3.40.120.10:FF:000001">
    <property type="entry name" value="Phosphoglucosamine mutase"/>
    <property type="match status" value="1"/>
</dbReference>
<comment type="catalytic activity">
    <reaction evidence="6 8">
        <text>alpha-D-glucosamine 1-phosphate = D-glucosamine 6-phosphate</text>
        <dbReference type="Rhea" id="RHEA:23424"/>
        <dbReference type="ChEBI" id="CHEBI:58516"/>
        <dbReference type="ChEBI" id="CHEBI:58725"/>
        <dbReference type="EC" id="5.4.2.10"/>
    </reaction>
</comment>
<feature type="modified residue" description="Phosphoserine" evidence="6">
    <location>
        <position position="101"/>
    </location>
</feature>
<dbReference type="InterPro" id="IPR016066">
    <property type="entry name" value="A-D-PHexomutase_CS"/>
</dbReference>
<dbReference type="NCBIfam" id="NF008139">
    <property type="entry name" value="PRK10887.1"/>
    <property type="match status" value="1"/>
</dbReference>
<feature type="binding site" evidence="6">
    <location>
        <position position="246"/>
    </location>
    <ligand>
        <name>Mg(2+)</name>
        <dbReference type="ChEBI" id="CHEBI:18420"/>
    </ligand>
</feature>
<dbReference type="CDD" id="cd05802">
    <property type="entry name" value="GlmM"/>
    <property type="match status" value="1"/>
</dbReference>
<dbReference type="eggNOG" id="COG1109">
    <property type="taxonomic scope" value="Bacteria"/>
</dbReference>
<dbReference type="EMBL" id="CP002776">
    <property type="protein sequence ID" value="AEG31406.1"/>
    <property type="molecule type" value="Genomic_DNA"/>
</dbReference>
<dbReference type="SUPFAM" id="SSF55957">
    <property type="entry name" value="Phosphoglucomutase, C-terminal domain"/>
    <property type="match status" value="1"/>
</dbReference>
<evidence type="ECO:0000259" key="11">
    <source>
        <dbReference type="Pfam" id="PF02879"/>
    </source>
</evidence>
<dbReference type="GO" id="GO:0005975">
    <property type="term" value="P:carbohydrate metabolic process"/>
    <property type="evidence" value="ECO:0007669"/>
    <property type="project" value="InterPro"/>
</dbReference>
<dbReference type="PANTHER" id="PTHR42946:SF1">
    <property type="entry name" value="PHOSPHOGLUCOMUTASE (ALPHA-D-GLUCOSE-1,6-BISPHOSPHATE-DEPENDENT)"/>
    <property type="match status" value="1"/>
</dbReference>
<dbReference type="EC" id="5.4.2.10" evidence="6 8"/>
<evidence type="ECO:0000256" key="3">
    <source>
        <dbReference type="ARBA" id="ARBA00022723"/>
    </source>
</evidence>
<dbReference type="InterPro" id="IPR036900">
    <property type="entry name" value="A-D-PHexomutase_C_sf"/>
</dbReference>
<dbReference type="InterPro" id="IPR005846">
    <property type="entry name" value="A-D-PHexomutase_a/b/a-III"/>
</dbReference>
<feature type="binding site" evidence="6">
    <location>
        <position position="244"/>
    </location>
    <ligand>
        <name>Mg(2+)</name>
        <dbReference type="ChEBI" id="CHEBI:18420"/>
    </ligand>
</feature>
<dbReference type="FunFam" id="3.40.120.10:FF:000003">
    <property type="entry name" value="Phosphoglucosamine mutase"/>
    <property type="match status" value="1"/>
</dbReference>
<feature type="domain" description="Alpha-D-phosphohexomutase alpha/beta/alpha" evidence="10">
    <location>
        <begin position="4"/>
        <end position="134"/>
    </location>
</feature>
<evidence type="ECO:0000259" key="9">
    <source>
        <dbReference type="Pfam" id="PF00408"/>
    </source>
</evidence>
<dbReference type="Pfam" id="PF02879">
    <property type="entry name" value="PGM_PMM_II"/>
    <property type="match status" value="1"/>
</dbReference>
<feature type="binding site" description="via phosphate group" evidence="6">
    <location>
        <position position="101"/>
    </location>
    <ligand>
        <name>Mg(2+)</name>
        <dbReference type="ChEBI" id="CHEBI:18420"/>
    </ligand>
</feature>
<evidence type="ECO:0000256" key="8">
    <source>
        <dbReference type="RuleBase" id="RU004327"/>
    </source>
</evidence>
<dbReference type="KEGG" id="tcy:Thicy_0634"/>
<evidence type="ECO:0000256" key="5">
    <source>
        <dbReference type="ARBA" id="ARBA00023235"/>
    </source>
</evidence>
<evidence type="ECO:0000256" key="7">
    <source>
        <dbReference type="RuleBase" id="RU004326"/>
    </source>
</evidence>
<dbReference type="InterPro" id="IPR006352">
    <property type="entry name" value="GlmM_bact"/>
</dbReference>
<dbReference type="PANTHER" id="PTHR42946">
    <property type="entry name" value="PHOSPHOHEXOSE MUTASE"/>
    <property type="match status" value="1"/>
</dbReference>
<dbReference type="AlphaFoldDB" id="F6DC20"/>
<dbReference type="InterPro" id="IPR005841">
    <property type="entry name" value="Alpha-D-phosphohexomutase_SF"/>
</dbReference>
<dbReference type="GO" id="GO:0004615">
    <property type="term" value="F:phosphomannomutase activity"/>
    <property type="evidence" value="ECO:0007669"/>
    <property type="project" value="TreeGrafter"/>
</dbReference>
<gene>
    <name evidence="6" type="primary">glmM</name>
    <name evidence="13" type="ordered locus">Thicy_0634</name>
</gene>
<dbReference type="GO" id="GO:0006048">
    <property type="term" value="P:UDP-N-acetylglucosamine biosynthetic process"/>
    <property type="evidence" value="ECO:0007669"/>
    <property type="project" value="TreeGrafter"/>
</dbReference>
<dbReference type="InterPro" id="IPR050060">
    <property type="entry name" value="Phosphoglucosamine_mutase"/>
</dbReference>
<sequence>MKKRYFGTDGIRNQVGQGLMTPDQMLKLGWATGQVLKAQGASRVLIGKDTRISGYMFESALEAGLIYAGIDVLLLGPMPTPAIAYLTRTFRADLGIVISASHNPHYDNGIKFFDAQGLKVSDELELAIETAFDQPMVHPEQADHLATLGKAQRVNDAPGRYIEFCKSTFDGQGALDGLHLVVDCAHGATYHIAPAVFEELGAKVSRIGVEPNGLNINQECGATHLDVLIEKVQRSGANIGIALDGDGDRLMLVTDKGRIVDGDDILYLLARHKYPNERAVVGTLMTNLGIEQALAAIGKKLHRAAVGDRYVMATLKAQNLSLGAEGSGHILCLDKSSTGDGIIAALQFLSIYCEQGGWENLLHGLTKFPMHMINVKVTRHYDPETYPPLLQAIAEFEKNHQHEARLLIRASGTEPLVRVMVEGQDAKRVEEHAKLLAKWVEKGFS</sequence>
<dbReference type="GO" id="GO:0009252">
    <property type="term" value="P:peptidoglycan biosynthetic process"/>
    <property type="evidence" value="ECO:0007669"/>
    <property type="project" value="TreeGrafter"/>
</dbReference>
<dbReference type="HOGENOM" id="CLU_016950_7_0_6"/>
<accession>F6DC20</accession>
<evidence type="ECO:0000256" key="4">
    <source>
        <dbReference type="ARBA" id="ARBA00022842"/>
    </source>
</evidence>
<name>F6DC20_THICA</name>
<dbReference type="Gene3D" id="3.40.120.10">
    <property type="entry name" value="Alpha-D-Glucose-1,6-Bisphosphate, subunit A, domain 3"/>
    <property type="match status" value="3"/>
</dbReference>
<evidence type="ECO:0000256" key="6">
    <source>
        <dbReference type="HAMAP-Rule" id="MF_01554"/>
    </source>
</evidence>
<dbReference type="Pfam" id="PF02880">
    <property type="entry name" value="PGM_PMM_III"/>
    <property type="match status" value="1"/>
</dbReference>
<dbReference type="Gene3D" id="3.30.310.50">
    <property type="entry name" value="Alpha-D-phosphohexomutase, C-terminal domain"/>
    <property type="match status" value="1"/>
</dbReference>
<keyword evidence="5 6" id="KW-0413">Isomerase</keyword>
<dbReference type="STRING" id="717773.Thicy_0634"/>
<feature type="domain" description="Alpha-D-phosphohexomutase alpha/beta/alpha" evidence="11">
    <location>
        <begin position="160"/>
        <end position="257"/>
    </location>
</feature>
<dbReference type="InterPro" id="IPR005844">
    <property type="entry name" value="A-D-PHexomutase_a/b/a-I"/>
</dbReference>
<dbReference type="InterPro" id="IPR016055">
    <property type="entry name" value="A-D-PHexomutase_a/b/a-I/II/III"/>
</dbReference>
<dbReference type="SUPFAM" id="SSF53738">
    <property type="entry name" value="Phosphoglucomutase, first 3 domains"/>
    <property type="match status" value="3"/>
</dbReference>
<feature type="active site" description="Phosphoserine intermediate" evidence="6">
    <location>
        <position position="101"/>
    </location>
</feature>
<comment type="function">
    <text evidence="6 8">Catalyzes the conversion of glucosamine-6-phosphate to glucosamine-1-phosphate.</text>
</comment>
<dbReference type="InterPro" id="IPR005843">
    <property type="entry name" value="A-D-PHexomutase_C"/>
</dbReference>
<dbReference type="GO" id="GO:0000287">
    <property type="term" value="F:magnesium ion binding"/>
    <property type="evidence" value="ECO:0007669"/>
    <property type="project" value="UniProtKB-UniRule"/>
</dbReference>
<dbReference type="PRINTS" id="PR00509">
    <property type="entry name" value="PGMPMM"/>
</dbReference>
<dbReference type="OrthoDB" id="9803322at2"/>
<feature type="binding site" evidence="6">
    <location>
        <position position="248"/>
    </location>
    <ligand>
        <name>Mg(2+)</name>
        <dbReference type="ChEBI" id="CHEBI:18420"/>
    </ligand>
</feature>
<evidence type="ECO:0000313" key="14">
    <source>
        <dbReference type="Proteomes" id="UP000009232"/>
    </source>
</evidence>
<feature type="domain" description="Alpha-D-phosphohexomutase alpha/beta/alpha" evidence="12">
    <location>
        <begin position="261"/>
        <end position="356"/>
    </location>
</feature>
<reference evidence="13 14" key="1">
    <citation type="submission" date="2011-05" db="EMBL/GenBank/DDBJ databases">
        <title>Complete sequence of Thioalkalimicrobium cyclicum ALM1.</title>
        <authorList>
            <consortium name="US DOE Joint Genome Institute"/>
            <person name="Lucas S."/>
            <person name="Han J."/>
            <person name="Lapidus A."/>
            <person name="Cheng J.-F."/>
            <person name="Goodwin L."/>
            <person name="Pitluck S."/>
            <person name="Peters L."/>
            <person name="Mikhailova N."/>
            <person name="Davenport K."/>
            <person name="Han C."/>
            <person name="Tapia R."/>
            <person name="Land M."/>
            <person name="Hauser L."/>
            <person name="Kyrpides N."/>
            <person name="Ivanova N."/>
            <person name="Pagani I."/>
            <person name="Kappler U."/>
            <person name="Woyke T."/>
        </authorList>
    </citation>
    <scope>NUCLEOTIDE SEQUENCE [LARGE SCALE GENOMIC DNA]</scope>
    <source>
        <strain evidence="14">DSM 14477 / JCM 11371 / ALM1</strain>
    </source>
</reference>
<keyword evidence="4 6" id="KW-0460">Magnesium</keyword>
<dbReference type="GO" id="GO:0005829">
    <property type="term" value="C:cytosol"/>
    <property type="evidence" value="ECO:0007669"/>
    <property type="project" value="TreeGrafter"/>
</dbReference>
<protein>
    <recommendedName>
        <fullName evidence="6 8">Phosphoglucosamine mutase</fullName>
        <ecNumber evidence="6 8">5.4.2.10</ecNumber>
    </recommendedName>
</protein>
<evidence type="ECO:0000256" key="2">
    <source>
        <dbReference type="ARBA" id="ARBA00022553"/>
    </source>
</evidence>
<feature type="domain" description="Alpha-D-phosphohexomutase C-terminal" evidence="9">
    <location>
        <begin position="372"/>
        <end position="434"/>
    </location>
</feature>
<keyword evidence="3 6" id="KW-0479">Metal-binding</keyword>
<dbReference type="Proteomes" id="UP000009232">
    <property type="component" value="Chromosome"/>
</dbReference>
<evidence type="ECO:0000259" key="12">
    <source>
        <dbReference type="Pfam" id="PF02880"/>
    </source>
</evidence>
<comment type="PTM">
    <text evidence="6">Activated by phosphorylation.</text>
</comment>
<dbReference type="PROSITE" id="PS00710">
    <property type="entry name" value="PGM_PMM"/>
    <property type="match status" value="1"/>
</dbReference>
<keyword evidence="2 6" id="KW-0597">Phosphoprotein</keyword>
<dbReference type="NCBIfam" id="TIGR01455">
    <property type="entry name" value="glmM"/>
    <property type="match status" value="1"/>
</dbReference>
<dbReference type="GO" id="GO:0008966">
    <property type="term" value="F:phosphoglucosamine mutase activity"/>
    <property type="evidence" value="ECO:0007669"/>
    <property type="project" value="UniProtKB-UniRule"/>
</dbReference>
<dbReference type="Pfam" id="PF02878">
    <property type="entry name" value="PGM_PMM_I"/>
    <property type="match status" value="1"/>
</dbReference>
<dbReference type="Pfam" id="PF00408">
    <property type="entry name" value="PGM_PMM_IV"/>
    <property type="match status" value="1"/>
</dbReference>
<dbReference type="InterPro" id="IPR005845">
    <property type="entry name" value="A-D-PHexomutase_a/b/a-II"/>
</dbReference>
<comment type="similarity">
    <text evidence="1 6 7">Belongs to the phosphohexose mutase family.</text>
</comment>
<proteinExistence type="inferred from homology"/>
<comment type="cofactor">
    <cofactor evidence="6">
        <name>Mg(2+)</name>
        <dbReference type="ChEBI" id="CHEBI:18420"/>
    </cofactor>
    <text evidence="6">Binds 1 Mg(2+) ion per subunit.</text>
</comment>
<keyword evidence="14" id="KW-1185">Reference proteome</keyword>
<evidence type="ECO:0000259" key="10">
    <source>
        <dbReference type="Pfam" id="PF02878"/>
    </source>
</evidence>
<dbReference type="HAMAP" id="MF_01554_B">
    <property type="entry name" value="GlmM_B"/>
    <property type="match status" value="1"/>
</dbReference>
<organism evidence="13 14">
    <name type="scientific">Thiomicrospira cyclica (strain DSM 14477 / JCM 11371 / ALM1)</name>
    <name type="common">Thioalkalimicrobium cyclicum</name>
    <dbReference type="NCBI Taxonomy" id="717773"/>
    <lineage>
        <taxon>Bacteria</taxon>
        <taxon>Pseudomonadati</taxon>
        <taxon>Pseudomonadota</taxon>
        <taxon>Gammaproteobacteria</taxon>
        <taxon>Thiotrichales</taxon>
        <taxon>Piscirickettsiaceae</taxon>
        <taxon>Thiomicrospira</taxon>
    </lineage>
</organism>
<dbReference type="RefSeq" id="WP_013835187.1">
    <property type="nucleotide sequence ID" value="NC_015581.1"/>
</dbReference>
<evidence type="ECO:0000256" key="1">
    <source>
        <dbReference type="ARBA" id="ARBA00010231"/>
    </source>
</evidence>